<evidence type="ECO:0000313" key="3">
    <source>
        <dbReference type="Proteomes" id="UP001549162"/>
    </source>
</evidence>
<dbReference type="RefSeq" id="WP_354367206.1">
    <property type="nucleotide sequence ID" value="NZ_JBEPMA010000003.1"/>
</dbReference>
<dbReference type="Pfam" id="PF04525">
    <property type="entry name" value="LOR"/>
    <property type="match status" value="1"/>
</dbReference>
<sequence>MKKLYIKQKVFKITDHYPILDENEEVIYYVDEDFTWVGLKVHVSDKNHNELFVIEKELFNLLPEFNINFKNGETIKLKSRFTIFTRAIDVLYSEMNIEIEGDFFSHNFVIKADNNELGRMVRKLLSFGDCFEIEIYDEEHMDLIVAMMIAMDYLIDQSQKS</sequence>
<comment type="similarity">
    <text evidence="1">Belongs to the LOR family.</text>
</comment>
<proteinExistence type="inferred from homology"/>
<reference evidence="2 3" key="1">
    <citation type="submission" date="2024-06" db="EMBL/GenBank/DDBJ databases">
        <title>Genomic Encyclopedia of Type Strains, Phase IV (KMG-IV): sequencing the most valuable type-strain genomes for metagenomic binning, comparative biology and taxonomic classification.</title>
        <authorList>
            <person name="Goeker M."/>
        </authorList>
    </citation>
    <scope>NUCLEOTIDE SEQUENCE [LARGE SCALE GENOMIC DNA]</scope>
    <source>
        <strain evidence="2 3">DSM 21460</strain>
    </source>
</reference>
<dbReference type="EMBL" id="JBEPMA010000003">
    <property type="protein sequence ID" value="MET3617090.1"/>
    <property type="molecule type" value="Genomic_DNA"/>
</dbReference>
<comment type="caution">
    <text evidence="2">The sequence shown here is derived from an EMBL/GenBank/DDBJ whole genome shotgun (WGS) entry which is preliminary data.</text>
</comment>
<dbReference type="SUPFAM" id="SSF54518">
    <property type="entry name" value="Tubby C-terminal domain-like"/>
    <property type="match status" value="1"/>
</dbReference>
<dbReference type="InterPro" id="IPR038595">
    <property type="entry name" value="LOR_sf"/>
</dbReference>
<evidence type="ECO:0000313" key="2">
    <source>
        <dbReference type="EMBL" id="MET3617090.1"/>
    </source>
</evidence>
<dbReference type="InterPro" id="IPR025659">
    <property type="entry name" value="Tubby-like_C"/>
</dbReference>
<dbReference type="Gene3D" id="2.40.160.200">
    <property type="entry name" value="LURP1-related"/>
    <property type="match status" value="1"/>
</dbReference>
<accession>A0ABV2JB41</accession>
<dbReference type="Proteomes" id="UP001549162">
    <property type="component" value="Unassembled WGS sequence"/>
</dbReference>
<keyword evidence="3" id="KW-1185">Reference proteome</keyword>
<protein>
    <submittedName>
        <fullName evidence="2">Uncharacterized protein YxjI</fullName>
    </submittedName>
</protein>
<name>A0ABV2JB41_9FIRM</name>
<organism evidence="2 3">
    <name type="scientific">Peptoniphilus olsenii</name>
    <dbReference type="NCBI Taxonomy" id="411570"/>
    <lineage>
        <taxon>Bacteria</taxon>
        <taxon>Bacillati</taxon>
        <taxon>Bacillota</taxon>
        <taxon>Tissierellia</taxon>
        <taxon>Tissierellales</taxon>
        <taxon>Peptoniphilaceae</taxon>
        <taxon>Peptoniphilus</taxon>
    </lineage>
</organism>
<dbReference type="InterPro" id="IPR007612">
    <property type="entry name" value="LOR"/>
</dbReference>
<evidence type="ECO:0000256" key="1">
    <source>
        <dbReference type="ARBA" id="ARBA00005437"/>
    </source>
</evidence>
<gene>
    <name evidence="2" type="ORF">ABID14_000718</name>
</gene>